<evidence type="ECO:0000256" key="7">
    <source>
        <dbReference type="ARBA" id="ARBA00022927"/>
    </source>
</evidence>
<keyword evidence="3" id="KW-0813">Transport</keyword>
<dbReference type="GO" id="GO:0098797">
    <property type="term" value="C:plasma membrane protein complex"/>
    <property type="evidence" value="ECO:0007669"/>
    <property type="project" value="TreeGrafter"/>
</dbReference>
<evidence type="ECO:0000256" key="4">
    <source>
        <dbReference type="ARBA" id="ARBA00022475"/>
    </source>
</evidence>
<dbReference type="AlphaFoldDB" id="A0A5B8SPZ6"/>
<keyword evidence="9" id="KW-0472">Membrane</keyword>
<sequence length="116" mass="13140">MQPHDEPLRDSLTRAARDRYIADWTRRVEDIGNRRYPAPAHLAGQLRIRVVIRPDGQLAQAEVIQSSGHPELDRAALNAVEAAAPYRPFDQGLAGLERLEFTRTWRFGKGNNFGVH</sequence>
<dbReference type="GO" id="GO:0055085">
    <property type="term" value="P:transmembrane transport"/>
    <property type="evidence" value="ECO:0007669"/>
    <property type="project" value="InterPro"/>
</dbReference>
<dbReference type="PANTHER" id="PTHR33446:SF11">
    <property type="entry name" value="TONB3"/>
    <property type="match status" value="1"/>
</dbReference>
<evidence type="ECO:0000313" key="11">
    <source>
        <dbReference type="EMBL" id="QEA38401.1"/>
    </source>
</evidence>
<dbReference type="GO" id="GO:0015031">
    <property type="term" value="P:protein transport"/>
    <property type="evidence" value="ECO:0007669"/>
    <property type="project" value="UniProtKB-KW"/>
</dbReference>
<evidence type="ECO:0000256" key="9">
    <source>
        <dbReference type="ARBA" id="ARBA00023136"/>
    </source>
</evidence>
<evidence type="ECO:0000256" key="6">
    <source>
        <dbReference type="ARBA" id="ARBA00022692"/>
    </source>
</evidence>
<comment type="similarity">
    <text evidence="2">Belongs to the TonB family.</text>
</comment>
<evidence type="ECO:0000256" key="1">
    <source>
        <dbReference type="ARBA" id="ARBA00004383"/>
    </source>
</evidence>
<dbReference type="Gene3D" id="3.30.1150.10">
    <property type="match status" value="1"/>
</dbReference>
<dbReference type="InterPro" id="IPR051045">
    <property type="entry name" value="TonB-dependent_transducer"/>
</dbReference>
<dbReference type="Proteomes" id="UP000321272">
    <property type="component" value="Chromosome"/>
</dbReference>
<accession>A0A5B8SPZ6</accession>
<keyword evidence="6" id="KW-0812">Transmembrane</keyword>
<dbReference type="EMBL" id="CP042382">
    <property type="protein sequence ID" value="QEA38401.1"/>
    <property type="molecule type" value="Genomic_DNA"/>
</dbReference>
<protein>
    <submittedName>
        <fullName evidence="11">TonB family protein</fullName>
    </submittedName>
</protein>
<keyword evidence="4" id="KW-1003">Cell membrane</keyword>
<keyword evidence="12" id="KW-1185">Reference proteome</keyword>
<dbReference type="Pfam" id="PF03544">
    <property type="entry name" value="TonB_C"/>
    <property type="match status" value="1"/>
</dbReference>
<evidence type="ECO:0000256" key="3">
    <source>
        <dbReference type="ARBA" id="ARBA00022448"/>
    </source>
</evidence>
<keyword evidence="5" id="KW-0997">Cell inner membrane</keyword>
<organism evidence="11 12">
    <name type="scientific">Pistricoccus aurantiacus</name>
    <dbReference type="NCBI Taxonomy" id="1883414"/>
    <lineage>
        <taxon>Bacteria</taxon>
        <taxon>Pseudomonadati</taxon>
        <taxon>Pseudomonadota</taxon>
        <taxon>Gammaproteobacteria</taxon>
        <taxon>Oceanospirillales</taxon>
        <taxon>Halomonadaceae</taxon>
        <taxon>Pistricoccus</taxon>
    </lineage>
</organism>
<gene>
    <name evidence="11" type="ORF">FGL86_04465</name>
</gene>
<evidence type="ECO:0000259" key="10">
    <source>
        <dbReference type="Pfam" id="PF03544"/>
    </source>
</evidence>
<name>A0A5B8SPZ6_9GAMM</name>
<dbReference type="SUPFAM" id="SSF74653">
    <property type="entry name" value="TolA/TonB C-terminal domain"/>
    <property type="match status" value="1"/>
</dbReference>
<dbReference type="NCBIfam" id="TIGR01352">
    <property type="entry name" value="tonB_Cterm"/>
    <property type="match status" value="1"/>
</dbReference>
<evidence type="ECO:0000256" key="5">
    <source>
        <dbReference type="ARBA" id="ARBA00022519"/>
    </source>
</evidence>
<proteinExistence type="inferred from homology"/>
<comment type="subcellular location">
    <subcellularLocation>
        <location evidence="1">Cell inner membrane</location>
        <topology evidence="1">Single-pass membrane protein</topology>
        <orientation evidence="1">Periplasmic side</orientation>
    </subcellularLocation>
</comment>
<evidence type="ECO:0000256" key="2">
    <source>
        <dbReference type="ARBA" id="ARBA00006555"/>
    </source>
</evidence>
<dbReference type="InterPro" id="IPR037682">
    <property type="entry name" value="TonB_C"/>
</dbReference>
<dbReference type="GO" id="GO:0031992">
    <property type="term" value="F:energy transducer activity"/>
    <property type="evidence" value="ECO:0007669"/>
    <property type="project" value="TreeGrafter"/>
</dbReference>
<dbReference type="KEGG" id="paur:FGL86_04465"/>
<feature type="domain" description="TonB C-terminal" evidence="10">
    <location>
        <begin position="41"/>
        <end position="106"/>
    </location>
</feature>
<evidence type="ECO:0000256" key="8">
    <source>
        <dbReference type="ARBA" id="ARBA00022989"/>
    </source>
</evidence>
<dbReference type="OrthoDB" id="9803361at2"/>
<dbReference type="InterPro" id="IPR006260">
    <property type="entry name" value="TonB/TolA_C"/>
</dbReference>
<reference evidence="11 12" key="1">
    <citation type="submission" date="2019-06" db="EMBL/GenBank/DDBJ databases">
        <title>Genome analyses of bacteria isolated from kimchi.</title>
        <authorList>
            <person name="Lee S."/>
            <person name="Ahn S."/>
            <person name="Roh S."/>
        </authorList>
    </citation>
    <scope>NUCLEOTIDE SEQUENCE [LARGE SCALE GENOMIC DNA]</scope>
    <source>
        <strain evidence="11 12">CBA4606</strain>
    </source>
</reference>
<evidence type="ECO:0000313" key="12">
    <source>
        <dbReference type="Proteomes" id="UP000321272"/>
    </source>
</evidence>
<dbReference type="PANTHER" id="PTHR33446">
    <property type="entry name" value="PROTEIN TONB-RELATED"/>
    <property type="match status" value="1"/>
</dbReference>
<keyword evidence="7" id="KW-0653">Protein transport</keyword>
<keyword evidence="8" id="KW-1133">Transmembrane helix</keyword>